<keyword evidence="2" id="KW-0813">Transport</keyword>
<dbReference type="SUPFAM" id="SSF52540">
    <property type="entry name" value="P-loop containing nucleoside triphosphate hydrolases"/>
    <property type="match status" value="1"/>
</dbReference>
<keyword evidence="11" id="KW-1185">Reference proteome</keyword>
<evidence type="ECO:0000256" key="2">
    <source>
        <dbReference type="ARBA" id="ARBA00022448"/>
    </source>
</evidence>
<dbReference type="GO" id="GO:0016020">
    <property type="term" value="C:membrane"/>
    <property type="evidence" value="ECO:0007669"/>
    <property type="project" value="UniProtKB-SubCell"/>
</dbReference>
<feature type="domain" description="ABC transmembrane type-1" evidence="10">
    <location>
        <begin position="103"/>
        <end position="180"/>
    </location>
</feature>
<dbReference type="Pfam" id="PF00664">
    <property type="entry name" value="ABC_membrane"/>
    <property type="match status" value="1"/>
</dbReference>
<organism evidence="11 12">
    <name type="scientific">Ceratosolen solmsi marchali</name>
    <dbReference type="NCBI Taxonomy" id="326594"/>
    <lineage>
        <taxon>Eukaryota</taxon>
        <taxon>Metazoa</taxon>
        <taxon>Ecdysozoa</taxon>
        <taxon>Arthropoda</taxon>
        <taxon>Hexapoda</taxon>
        <taxon>Insecta</taxon>
        <taxon>Pterygota</taxon>
        <taxon>Neoptera</taxon>
        <taxon>Endopterygota</taxon>
        <taxon>Hymenoptera</taxon>
        <taxon>Apocrita</taxon>
        <taxon>Proctotrupomorpha</taxon>
        <taxon>Chalcidoidea</taxon>
        <taxon>Agaonidae</taxon>
        <taxon>Agaoninae</taxon>
        <taxon>Ceratosolen</taxon>
    </lineage>
</organism>
<keyword evidence="3 8" id="KW-0812">Transmembrane</keyword>
<evidence type="ECO:0000259" key="9">
    <source>
        <dbReference type="PROSITE" id="PS50893"/>
    </source>
</evidence>
<feature type="transmembrane region" description="Helical" evidence="8">
    <location>
        <begin position="618"/>
        <end position="640"/>
    </location>
</feature>
<dbReference type="SUPFAM" id="SSF90123">
    <property type="entry name" value="ABC transporter transmembrane region"/>
    <property type="match status" value="1"/>
</dbReference>
<evidence type="ECO:0000256" key="5">
    <source>
        <dbReference type="ARBA" id="ARBA00022840"/>
    </source>
</evidence>
<reference evidence="12" key="1">
    <citation type="submission" date="2025-08" db="UniProtKB">
        <authorList>
            <consortium name="RefSeq"/>
        </authorList>
    </citation>
    <scope>IDENTIFICATION</scope>
</reference>
<dbReference type="SMART" id="SM00382">
    <property type="entry name" value="AAA"/>
    <property type="match status" value="1"/>
</dbReference>
<feature type="domain" description="ABC transporter" evidence="9">
    <location>
        <begin position="275"/>
        <end position="495"/>
    </location>
</feature>
<keyword evidence="5" id="KW-0067">ATP-binding</keyword>
<dbReference type="PANTHER" id="PTHR24223:SF447">
    <property type="entry name" value="MULTIDRUG RESISTANCE-ASSOCIATED PROTEIN 5"/>
    <property type="match status" value="1"/>
</dbReference>
<dbReference type="GeneID" id="105365859"/>
<dbReference type="Gene3D" id="1.20.1560.10">
    <property type="entry name" value="ABC transporter type 1, transmembrane domain"/>
    <property type="match status" value="2"/>
</dbReference>
<dbReference type="AlphaFoldDB" id="A0AAJ7DZS9"/>
<dbReference type="GO" id="GO:0005524">
    <property type="term" value="F:ATP binding"/>
    <property type="evidence" value="ECO:0007669"/>
    <property type="project" value="UniProtKB-KW"/>
</dbReference>
<evidence type="ECO:0000256" key="8">
    <source>
        <dbReference type="SAM" id="Phobius"/>
    </source>
</evidence>
<dbReference type="PANTHER" id="PTHR24223">
    <property type="entry name" value="ATP-BINDING CASSETTE SUB-FAMILY C"/>
    <property type="match status" value="1"/>
</dbReference>
<dbReference type="RefSeq" id="XP_011502426.1">
    <property type="nucleotide sequence ID" value="XM_011504124.1"/>
</dbReference>
<protein>
    <submittedName>
        <fullName evidence="12">Multidrug resistance-associated protein 9-like</fullName>
    </submittedName>
</protein>
<dbReference type="Pfam" id="PF00005">
    <property type="entry name" value="ABC_tran"/>
    <property type="match status" value="1"/>
</dbReference>
<evidence type="ECO:0000256" key="7">
    <source>
        <dbReference type="ARBA" id="ARBA00023136"/>
    </source>
</evidence>
<comment type="subcellular location">
    <subcellularLocation>
        <location evidence="1">Membrane</location>
    </subcellularLocation>
</comment>
<evidence type="ECO:0000313" key="11">
    <source>
        <dbReference type="Proteomes" id="UP000695007"/>
    </source>
</evidence>
<dbReference type="GO" id="GO:0140359">
    <property type="term" value="F:ABC-type transporter activity"/>
    <property type="evidence" value="ECO:0007669"/>
    <property type="project" value="InterPro"/>
</dbReference>
<dbReference type="InterPro" id="IPR036640">
    <property type="entry name" value="ABC1_TM_sf"/>
</dbReference>
<evidence type="ECO:0000256" key="6">
    <source>
        <dbReference type="ARBA" id="ARBA00022989"/>
    </source>
</evidence>
<gene>
    <name evidence="12" type="primary">LOC105365859</name>
</gene>
<dbReference type="InterPro" id="IPR027417">
    <property type="entry name" value="P-loop_NTPase"/>
</dbReference>
<dbReference type="PROSITE" id="PS50929">
    <property type="entry name" value="ABC_TM1F"/>
    <property type="match status" value="1"/>
</dbReference>
<feature type="transmembrane region" description="Helical" evidence="8">
    <location>
        <begin position="143"/>
        <end position="167"/>
    </location>
</feature>
<evidence type="ECO:0000256" key="1">
    <source>
        <dbReference type="ARBA" id="ARBA00004370"/>
    </source>
</evidence>
<dbReference type="GO" id="GO:0016887">
    <property type="term" value="F:ATP hydrolysis activity"/>
    <property type="evidence" value="ECO:0007669"/>
    <property type="project" value="InterPro"/>
</dbReference>
<evidence type="ECO:0000256" key="3">
    <source>
        <dbReference type="ARBA" id="ARBA00022692"/>
    </source>
</evidence>
<dbReference type="InterPro" id="IPR011527">
    <property type="entry name" value="ABC1_TM_dom"/>
</dbReference>
<keyword evidence="7 8" id="KW-0472">Membrane</keyword>
<name>A0AAJ7DZS9_9HYME</name>
<dbReference type="Gene3D" id="3.40.50.300">
    <property type="entry name" value="P-loop containing nucleotide triphosphate hydrolases"/>
    <property type="match status" value="1"/>
</dbReference>
<feature type="transmembrane region" description="Helical" evidence="8">
    <location>
        <begin position="570"/>
        <end position="598"/>
    </location>
</feature>
<dbReference type="InterPro" id="IPR003593">
    <property type="entry name" value="AAA+_ATPase"/>
</dbReference>
<dbReference type="KEGG" id="csol:105365859"/>
<keyword evidence="6 8" id="KW-1133">Transmembrane helix</keyword>
<dbReference type="Proteomes" id="UP000695007">
    <property type="component" value="Unplaced"/>
</dbReference>
<accession>A0AAJ7DZS9</accession>
<evidence type="ECO:0000256" key="4">
    <source>
        <dbReference type="ARBA" id="ARBA00022741"/>
    </source>
</evidence>
<dbReference type="InterPro" id="IPR003439">
    <property type="entry name" value="ABC_transporter-like_ATP-bd"/>
</dbReference>
<keyword evidence="4" id="KW-0547">Nucleotide-binding</keyword>
<evidence type="ECO:0000259" key="10">
    <source>
        <dbReference type="PROSITE" id="PS50929"/>
    </source>
</evidence>
<evidence type="ECO:0000313" key="12">
    <source>
        <dbReference type="RefSeq" id="XP_011502426.1"/>
    </source>
</evidence>
<sequence>MTTLLLQKLLEYSEHSEKHILSGIQWTIYVVGFDLLQTILCTWSDIMNQRTALRLKAACLSLLLKKIIHSNVAYKNMNENPFTYVENYCTEIANDFTKSRMLKTIETINSIKLVKINGWEDHFIENITNIRNRESKWLFKATYLNSLTASMNYIIPFIAIIATFFIHFLMSQHLTTSEAFPICIVFIVQMNDSFISTRKSLYHIKQAVLTLNRIKAGLLLEDTSNHILKPFESSQAVMIINASFAYDIYKKENYQAAMVVETKYESKLVSSEEKQHLTSSIFASKRVEVLFNITFKARKGQLIGVYGPPKCGKSSLLLAALGQMRMTSGQLMRQGSCAYVGQRPWLTQATLGENILFGEGYDAKRYYEAQIVCKLRQDVKELVGGDKYKISDSDNKISEILKQKIALARAFYADRDIYFLDDPLRCMEDTVAEEIFENLIIRALAEKTIIFVTCELKYINRCDYMYIMRDGKIAEHGRHKELMRLGREYASLVKSAIIDAEGDYSDESCKFQKNNSSNVKNDKELSIADCWKIELESEDESYYAINENELGEKKIMTMTYYSYIKSFGGLFMLILLILTYIAFTAIGLITLLRLIWYIETIKSENILVQGVKKNNFESSKSWCGSCFFFIILGCLLKAFIMQYVGNKIADKFHTALLNKLINAPINIFDVTTLKKMKKVFLVDLNNGKILY</sequence>
<proteinExistence type="predicted"/>
<dbReference type="InterPro" id="IPR050173">
    <property type="entry name" value="ABC_transporter_C-like"/>
</dbReference>
<dbReference type="PROSITE" id="PS50893">
    <property type="entry name" value="ABC_TRANSPORTER_2"/>
    <property type="match status" value="1"/>
</dbReference>